<proteinExistence type="predicted"/>
<name>A0A8H6G0C2_9LECA</name>
<dbReference type="RefSeq" id="XP_037167426.1">
    <property type="nucleotide sequence ID" value="XM_037305671.1"/>
</dbReference>
<dbReference type="GeneID" id="59285412"/>
<dbReference type="EMBL" id="JACCJC010000011">
    <property type="protein sequence ID" value="KAF6238112.1"/>
    <property type="molecule type" value="Genomic_DNA"/>
</dbReference>
<feature type="compositionally biased region" description="Low complexity" evidence="1">
    <location>
        <begin position="219"/>
        <end position="228"/>
    </location>
</feature>
<keyword evidence="2" id="KW-0812">Transmembrane</keyword>
<keyword evidence="3" id="KW-0732">Signal</keyword>
<keyword evidence="2" id="KW-0472">Membrane</keyword>
<keyword evidence="2" id="KW-1133">Transmembrane helix</keyword>
<feature type="transmembrane region" description="Helical" evidence="2">
    <location>
        <begin position="190"/>
        <end position="212"/>
    </location>
</feature>
<evidence type="ECO:0008006" key="6">
    <source>
        <dbReference type="Google" id="ProtNLM"/>
    </source>
</evidence>
<accession>A0A8H6G0C2</accession>
<feature type="region of interest" description="Disordered" evidence="1">
    <location>
        <begin position="158"/>
        <end position="180"/>
    </location>
</feature>
<evidence type="ECO:0000256" key="3">
    <source>
        <dbReference type="SAM" id="SignalP"/>
    </source>
</evidence>
<evidence type="ECO:0000256" key="2">
    <source>
        <dbReference type="SAM" id="Phobius"/>
    </source>
</evidence>
<reference evidence="4 5" key="1">
    <citation type="journal article" date="2020" name="Genomics">
        <title>Complete, high-quality genomes from long-read metagenomic sequencing of two wolf lichen thalli reveals enigmatic genome architecture.</title>
        <authorList>
            <person name="McKenzie S.K."/>
            <person name="Walston R.F."/>
            <person name="Allen J.L."/>
        </authorList>
    </citation>
    <scope>NUCLEOTIDE SEQUENCE [LARGE SCALE GENOMIC DNA]</scope>
    <source>
        <strain evidence="4">WasteWater2</strain>
    </source>
</reference>
<dbReference type="OrthoDB" id="5390143at2759"/>
<keyword evidence="5" id="KW-1185">Reference proteome</keyword>
<comment type="caution">
    <text evidence="4">The sequence shown here is derived from an EMBL/GenBank/DDBJ whole genome shotgun (WGS) entry which is preliminary data.</text>
</comment>
<evidence type="ECO:0000313" key="5">
    <source>
        <dbReference type="Proteomes" id="UP000578531"/>
    </source>
</evidence>
<gene>
    <name evidence="4" type="ORF">HO173_003746</name>
</gene>
<feature type="signal peptide" evidence="3">
    <location>
        <begin position="1"/>
        <end position="19"/>
    </location>
</feature>
<feature type="chain" id="PRO_5034833497" description="Mid2 domain-containing protein" evidence="3">
    <location>
        <begin position="20"/>
        <end position="284"/>
    </location>
</feature>
<evidence type="ECO:0000256" key="1">
    <source>
        <dbReference type="SAM" id="MobiDB-lite"/>
    </source>
</evidence>
<feature type="compositionally biased region" description="Low complexity" evidence="1">
    <location>
        <begin position="158"/>
        <end position="173"/>
    </location>
</feature>
<protein>
    <recommendedName>
        <fullName evidence="6">Mid2 domain-containing protein</fullName>
    </recommendedName>
</protein>
<evidence type="ECO:0000313" key="4">
    <source>
        <dbReference type="EMBL" id="KAF6238112.1"/>
    </source>
</evidence>
<sequence length="284" mass="30286">MWLASLCAIVLSFARVNVGDDSSNLFILPTAPGPSNNFVANSSWTLGSTQKIQWSTTINSSYYIALFQQSINPASGLPLQTIYNVEGGGTGQQSFDWQVQIYNSNLSFSPLYFLWLNPGNPQGFKSNYFIITNQAQSSSSSSSSTAFTSSTSLTTSMIASSSSSTPPQRSSDTAFASPSNASSSTEIVKVGLGVGVGIGIPLVLIAGIWIGLKSVKQRQSSSRGTSSGVPLSQFPDMENPPKSYPPPNESNYYADQIHEAPGESHQCHELPGETALIELGSRQF</sequence>
<dbReference type="AlphaFoldDB" id="A0A8H6G0C2"/>
<dbReference type="Proteomes" id="UP000578531">
    <property type="component" value="Unassembled WGS sequence"/>
</dbReference>
<feature type="region of interest" description="Disordered" evidence="1">
    <location>
        <begin position="219"/>
        <end position="254"/>
    </location>
</feature>
<organism evidence="4 5">
    <name type="scientific">Letharia columbiana</name>
    <dbReference type="NCBI Taxonomy" id="112416"/>
    <lineage>
        <taxon>Eukaryota</taxon>
        <taxon>Fungi</taxon>
        <taxon>Dikarya</taxon>
        <taxon>Ascomycota</taxon>
        <taxon>Pezizomycotina</taxon>
        <taxon>Lecanoromycetes</taxon>
        <taxon>OSLEUM clade</taxon>
        <taxon>Lecanoromycetidae</taxon>
        <taxon>Lecanorales</taxon>
        <taxon>Lecanorineae</taxon>
        <taxon>Parmeliaceae</taxon>
        <taxon>Letharia</taxon>
    </lineage>
</organism>